<gene>
    <name evidence="2" type="ORF">ACFQ2V_15710</name>
</gene>
<reference evidence="3" key="1">
    <citation type="journal article" date="2019" name="Int. J. Syst. Evol. Microbiol.">
        <title>The Global Catalogue of Microorganisms (GCM) 10K type strain sequencing project: providing services to taxonomists for standard genome sequencing and annotation.</title>
        <authorList>
            <consortium name="The Broad Institute Genomics Platform"/>
            <consortium name="The Broad Institute Genome Sequencing Center for Infectious Disease"/>
            <person name="Wu L."/>
            <person name="Ma J."/>
        </authorList>
    </citation>
    <scope>NUCLEOTIDE SEQUENCE [LARGE SCALE GENOMIC DNA]</scope>
    <source>
        <strain evidence="3">CCUG 57508</strain>
    </source>
</reference>
<evidence type="ECO:0000256" key="1">
    <source>
        <dbReference type="SAM" id="Phobius"/>
    </source>
</evidence>
<feature type="transmembrane region" description="Helical" evidence="1">
    <location>
        <begin position="160"/>
        <end position="180"/>
    </location>
</feature>
<dbReference type="EMBL" id="JBHTKH010000011">
    <property type="protein sequence ID" value="MFD1055760.1"/>
    <property type="molecule type" value="Genomic_DNA"/>
</dbReference>
<dbReference type="InterPro" id="IPR051784">
    <property type="entry name" value="Nod_factor_ABC_transporter"/>
</dbReference>
<dbReference type="PANTHER" id="PTHR43229">
    <property type="entry name" value="NODULATION PROTEIN J"/>
    <property type="match status" value="1"/>
</dbReference>
<evidence type="ECO:0000313" key="3">
    <source>
        <dbReference type="Proteomes" id="UP001597046"/>
    </source>
</evidence>
<protein>
    <submittedName>
        <fullName evidence="2">ABC transporter permease</fullName>
    </submittedName>
</protein>
<comment type="caution">
    <text evidence="2">The sequence shown here is derived from an EMBL/GenBank/DDBJ whole genome shotgun (WGS) entry which is preliminary data.</text>
</comment>
<dbReference type="PANTHER" id="PTHR43229:SF2">
    <property type="entry name" value="NODULATION PROTEIN J"/>
    <property type="match status" value="1"/>
</dbReference>
<keyword evidence="1" id="KW-1133">Transmembrane helix</keyword>
<accession>A0ABW3N210</accession>
<dbReference type="RefSeq" id="WP_386053794.1">
    <property type="nucleotide sequence ID" value="NZ_JBHTKH010000011.1"/>
</dbReference>
<name>A0ABW3N210_9MICO</name>
<feature type="transmembrane region" description="Helical" evidence="1">
    <location>
        <begin position="17"/>
        <end position="38"/>
    </location>
</feature>
<feature type="transmembrane region" description="Helical" evidence="1">
    <location>
        <begin position="130"/>
        <end position="153"/>
    </location>
</feature>
<feature type="transmembrane region" description="Helical" evidence="1">
    <location>
        <begin position="97"/>
        <end position="118"/>
    </location>
</feature>
<dbReference type="Proteomes" id="UP001597046">
    <property type="component" value="Unassembled WGS sequence"/>
</dbReference>
<sequence>MNATFTLLEMRRITRDWAGMFFTAVLPAFFYLIFGSTVDARTADIGNGNVAMYVMISMAAYGAVTATTSIGGNAAVERVQGWGRQLGLTPLADSSYIAMKALVAMTVAAVPILLTYALGAVTGAEGSAGAWALSAALVLAGSSVFALYGLLIGTAFRSEAAVGAAAGTLVIFAFLGNLFIPLSGALLSFAKLTPLYGYAALARYPLTEGFLPDGSRDPLWLPVTNVVVWAMAFGVLATVLVRRGRERQ</sequence>
<proteinExistence type="predicted"/>
<feature type="transmembrane region" description="Helical" evidence="1">
    <location>
        <begin position="50"/>
        <end position="76"/>
    </location>
</feature>
<keyword evidence="3" id="KW-1185">Reference proteome</keyword>
<organism evidence="2 3">
    <name type="scientific">Terrabacter terrigena</name>
    <dbReference type="NCBI Taxonomy" id="574718"/>
    <lineage>
        <taxon>Bacteria</taxon>
        <taxon>Bacillati</taxon>
        <taxon>Actinomycetota</taxon>
        <taxon>Actinomycetes</taxon>
        <taxon>Micrococcales</taxon>
        <taxon>Intrasporangiaceae</taxon>
        <taxon>Terrabacter</taxon>
    </lineage>
</organism>
<keyword evidence="1" id="KW-0472">Membrane</keyword>
<feature type="transmembrane region" description="Helical" evidence="1">
    <location>
        <begin position="219"/>
        <end position="241"/>
    </location>
</feature>
<keyword evidence="1" id="KW-0812">Transmembrane</keyword>
<evidence type="ECO:0000313" key="2">
    <source>
        <dbReference type="EMBL" id="MFD1055760.1"/>
    </source>
</evidence>